<dbReference type="Proteomes" id="UP001310248">
    <property type="component" value="Unassembled WGS sequence"/>
</dbReference>
<comment type="pathway">
    <text evidence="3">Quinol/quinone metabolism; menaquinone biosynthesis.</text>
</comment>
<evidence type="ECO:0000256" key="2">
    <source>
        <dbReference type="ARBA" id="ARBA00023239"/>
    </source>
</evidence>
<dbReference type="RefSeq" id="WP_329775747.1">
    <property type="nucleotide sequence ID" value="NZ_JAYDYW010000009.1"/>
</dbReference>
<dbReference type="SUPFAM" id="SSF53474">
    <property type="entry name" value="alpha/beta-Hydrolases"/>
    <property type="match status" value="1"/>
</dbReference>
<keyword evidence="1 3" id="KW-0474">Menaquinone biosynthesis</keyword>
<reference evidence="6" key="1">
    <citation type="submission" date="2023-07" db="EMBL/GenBank/DDBJ databases">
        <title>Draft genome sequence of Agarivorans aestuarii strain ZMCS4, a CAZymes producing bacteria isolated from the marine brown algae Clodostephus spongiosus.</title>
        <authorList>
            <person name="Lorente B."/>
            <person name="Cabral C."/>
            <person name="Frias J."/>
            <person name="Faria J."/>
            <person name="Toubarro D."/>
        </authorList>
    </citation>
    <scope>NUCLEOTIDE SEQUENCE [LARGE SCALE GENOMIC DNA]</scope>
    <source>
        <strain evidence="6">ZMCS4</strain>
    </source>
</reference>
<reference evidence="5 6" key="2">
    <citation type="submission" date="2023-12" db="EMBL/GenBank/DDBJ databases">
        <authorList>
            <consortium name="Cladostephus spongiosus"/>
            <person name="Lorente B."/>
            <person name="Cabral C."/>
            <person name="Frias J."/>
            <person name="Faria J."/>
            <person name="Toubarro D."/>
        </authorList>
    </citation>
    <scope>NUCLEOTIDE SEQUENCE [LARGE SCALE GENOMIC DNA]</scope>
    <source>
        <strain evidence="5 6">ZMCS4</strain>
    </source>
</reference>
<dbReference type="PANTHER" id="PTHR42916:SF1">
    <property type="entry name" value="PROTEIN PHYLLO, CHLOROPLASTIC"/>
    <property type="match status" value="1"/>
</dbReference>
<comment type="pathway">
    <text evidence="3">Quinol/quinone metabolism; 1,4-dihydroxy-2-naphthoate biosynthesis; 1,4-dihydroxy-2-naphthoate from chorismate: step 3/7.</text>
</comment>
<comment type="caution">
    <text evidence="5">The sequence shown here is derived from an EMBL/GenBank/DDBJ whole genome shotgun (WGS) entry which is preliminary data.</text>
</comment>
<dbReference type="NCBIfam" id="TIGR03695">
    <property type="entry name" value="menH_SHCHC"/>
    <property type="match status" value="1"/>
</dbReference>
<dbReference type="InterPro" id="IPR022485">
    <property type="entry name" value="SHCHC_synthase_MenH"/>
</dbReference>
<feature type="domain" description="AB hydrolase-1" evidence="4">
    <location>
        <begin position="13"/>
        <end position="245"/>
    </location>
</feature>
<comment type="subunit">
    <text evidence="3">Monomer.</text>
</comment>
<dbReference type="InterPro" id="IPR000073">
    <property type="entry name" value="AB_hydrolase_1"/>
</dbReference>
<dbReference type="Gene3D" id="3.40.50.1820">
    <property type="entry name" value="alpha/beta hydrolase"/>
    <property type="match status" value="1"/>
</dbReference>
<name>A0ABU7G5L1_9ALTE</name>
<dbReference type="EMBL" id="JAYDYW010000009">
    <property type="protein sequence ID" value="MEE1674688.1"/>
    <property type="molecule type" value="Genomic_DNA"/>
</dbReference>
<evidence type="ECO:0000256" key="3">
    <source>
        <dbReference type="HAMAP-Rule" id="MF_01660"/>
    </source>
</evidence>
<evidence type="ECO:0000313" key="6">
    <source>
        <dbReference type="Proteomes" id="UP001310248"/>
    </source>
</evidence>
<keyword evidence="6" id="KW-1185">Reference proteome</keyword>
<dbReference type="EC" id="4.2.99.20" evidence="3"/>
<comment type="similarity">
    <text evidence="3">Belongs to the AB hydrolase superfamily. MenH family.</text>
</comment>
<dbReference type="InterPro" id="IPR029058">
    <property type="entry name" value="AB_hydrolase_fold"/>
</dbReference>
<protein>
    <recommendedName>
        <fullName evidence="3">Putative 2-succinyl-6-hydroxy-2,4-cyclohexadiene-1-carboxylate synthase</fullName>
        <shortName evidence="3">SHCHC synthase</shortName>
        <ecNumber evidence="3">4.2.99.20</ecNumber>
    </recommendedName>
</protein>
<gene>
    <name evidence="3 5" type="primary">menH</name>
    <name evidence="5" type="ORF">SNR37_004132</name>
</gene>
<evidence type="ECO:0000259" key="4">
    <source>
        <dbReference type="Pfam" id="PF00561"/>
    </source>
</evidence>
<evidence type="ECO:0000313" key="5">
    <source>
        <dbReference type="EMBL" id="MEE1674688.1"/>
    </source>
</evidence>
<dbReference type="PANTHER" id="PTHR42916">
    <property type="entry name" value="2-SUCCINYL-5-ENOLPYRUVYL-6-HYDROXY-3-CYCLOHEXENE-1-CARBOXYLATE SYNTHASE"/>
    <property type="match status" value="1"/>
</dbReference>
<keyword evidence="2 3" id="KW-0456">Lyase</keyword>
<comment type="catalytic activity">
    <reaction evidence="3">
        <text>5-enolpyruvoyl-6-hydroxy-2-succinyl-cyclohex-3-ene-1-carboxylate = (1R,6R)-6-hydroxy-2-succinyl-cyclohexa-2,4-diene-1-carboxylate + pyruvate</text>
        <dbReference type="Rhea" id="RHEA:25597"/>
        <dbReference type="ChEBI" id="CHEBI:15361"/>
        <dbReference type="ChEBI" id="CHEBI:58689"/>
        <dbReference type="ChEBI" id="CHEBI:58818"/>
        <dbReference type="EC" id="4.2.99.20"/>
    </reaction>
</comment>
<sequence length="266" mass="30166">MHFSVYGQSQHPCLVFLHGFLGSGSDWQAQIAELSQHYYCVTVDIAGHGMSGQQRLKSRNAFKDFSHQLSACLKRLKIAHYCLVGYSLGGRLALQHALLAPKGINQLIIESANTGLSDEDARQQRLVHDNRWADRWLKEPLDGLLNEWYQQTVFANLSQAQRQLLIQRRKQQDRQGIAATLRATSLGLQQDLSKQLGQLKMRLDLIGGSLDNKYQALAKQLQQDYPRLKCHIIEGAGHNCHFEQPTLFLDLLSSVLNNHREENDSN</sequence>
<comment type="function">
    <text evidence="3">Catalyzes a proton abstraction reaction that results in 2,5-elimination of pyruvate from 2-succinyl-5-enolpyruvyl-6-hydroxy-3-cyclohexene-1-carboxylate (SEPHCHC) and the formation of 2-succinyl-6-hydroxy-2,4-cyclohexadiene-1-carboxylate (SHCHC).</text>
</comment>
<evidence type="ECO:0000256" key="1">
    <source>
        <dbReference type="ARBA" id="ARBA00022428"/>
    </source>
</evidence>
<organism evidence="5 6">
    <name type="scientific">Agarivorans aestuarii</name>
    <dbReference type="NCBI Taxonomy" id="1563703"/>
    <lineage>
        <taxon>Bacteria</taxon>
        <taxon>Pseudomonadati</taxon>
        <taxon>Pseudomonadota</taxon>
        <taxon>Gammaproteobacteria</taxon>
        <taxon>Alteromonadales</taxon>
        <taxon>Alteromonadaceae</taxon>
        <taxon>Agarivorans</taxon>
    </lineage>
</organism>
<dbReference type="HAMAP" id="MF_01660">
    <property type="entry name" value="MenH"/>
    <property type="match status" value="1"/>
</dbReference>
<dbReference type="Pfam" id="PF00561">
    <property type="entry name" value="Abhydrolase_1"/>
    <property type="match status" value="1"/>
</dbReference>
<dbReference type="GO" id="GO:0070205">
    <property type="term" value="F:2-succinyl-6-hydroxy-2,4-cyclohexadiene-1-carboxylate synthase activity"/>
    <property type="evidence" value="ECO:0007669"/>
    <property type="project" value="UniProtKB-EC"/>
</dbReference>
<proteinExistence type="inferred from homology"/>
<accession>A0ABU7G5L1</accession>